<reference evidence="5 6" key="1">
    <citation type="submission" date="2019-12" db="EMBL/GenBank/DDBJ databases">
        <title>Enteriobacteria Tanzani isolates_10432.</title>
        <authorList>
            <person name="Subbiah M."/>
            <person name="Call D."/>
        </authorList>
    </citation>
    <scope>NUCLEOTIDE SEQUENCE [LARGE SCALE GENOMIC DNA]</scope>
    <source>
        <strain evidence="4 5">10432wG7</strain>
        <strain evidence="3 6">10432wG8</strain>
    </source>
</reference>
<proteinExistence type="predicted"/>
<feature type="compositionally biased region" description="Basic and acidic residues" evidence="2">
    <location>
        <begin position="86"/>
        <end position="98"/>
    </location>
</feature>
<dbReference type="Proteomes" id="UP000462271">
    <property type="component" value="Unassembled WGS sequence"/>
</dbReference>
<dbReference type="EMBL" id="WTML01000054">
    <property type="protein sequence ID" value="MWK98555.1"/>
    <property type="molecule type" value="Genomic_DNA"/>
</dbReference>
<evidence type="ECO:0000256" key="2">
    <source>
        <dbReference type="SAM" id="MobiDB-lite"/>
    </source>
</evidence>
<dbReference type="AlphaFoldDB" id="A0A6D0DCP5"/>
<name>A0A6D0DCP5_ECOLX</name>
<evidence type="ECO:0000256" key="1">
    <source>
        <dbReference type="SAM" id="Coils"/>
    </source>
</evidence>
<feature type="region of interest" description="Disordered" evidence="2">
    <location>
        <begin position="1"/>
        <end position="122"/>
    </location>
</feature>
<dbReference type="Proteomes" id="UP000430081">
    <property type="component" value="Unassembled WGS sequence"/>
</dbReference>
<dbReference type="EMBL" id="WTMQ01000001">
    <property type="protein sequence ID" value="MWL02080.1"/>
    <property type="molecule type" value="Genomic_DNA"/>
</dbReference>
<evidence type="ECO:0000313" key="5">
    <source>
        <dbReference type="Proteomes" id="UP000430081"/>
    </source>
</evidence>
<keyword evidence="1" id="KW-0175">Coiled coil</keyword>
<evidence type="ECO:0000313" key="4">
    <source>
        <dbReference type="EMBL" id="MWL02080.1"/>
    </source>
</evidence>
<protein>
    <submittedName>
        <fullName evidence="4">Scaffolding protein</fullName>
    </submittedName>
</protein>
<comment type="caution">
    <text evidence="4">The sequence shown here is derived from an EMBL/GenBank/DDBJ whole genome shotgun (WGS) entry which is preliminary data.</text>
</comment>
<evidence type="ECO:0000313" key="3">
    <source>
        <dbReference type="EMBL" id="MWK98555.1"/>
    </source>
</evidence>
<accession>A0A6D0DCP5</accession>
<sequence>MDQMAENTPEVEIETDASEQIPDDVELAEEVETEDGSESSGNDAEEATETDDDESEQEFYFGDEKLDSPTSEDGAEHGLVKHLRKTIKEKDRELKELMRQSQKPVEQQPVITQPPRMPKLDDEDIGFDEEIYQQRMAKWAEDNGKYQQQEMSRKQKEQELQAAYQERLSKYQQRVKALKVPGYQEAEQAVLEEIPIETQNAILFESEKPEIVVLALGRNAELRKQLAEATTPVAIGRLLERIESKARIMPKAKTTAATTPTVKGSNGAVINNLDKLKARALETGDWTPYFAAKKAKNNLSEH</sequence>
<dbReference type="RefSeq" id="WP_096970381.1">
    <property type="nucleotide sequence ID" value="NZ_JBGRCS010000003.1"/>
</dbReference>
<organism evidence="4 5">
    <name type="scientific">Escherichia coli</name>
    <dbReference type="NCBI Taxonomy" id="562"/>
    <lineage>
        <taxon>Bacteria</taxon>
        <taxon>Pseudomonadati</taxon>
        <taxon>Pseudomonadota</taxon>
        <taxon>Gammaproteobacteria</taxon>
        <taxon>Enterobacterales</taxon>
        <taxon>Enterobacteriaceae</taxon>
        <taxon>Escherichia</taxon>
    </lineage>
</organism>
<evidence type="ECO:0000313" key="6">
    <source>
        <dbReference type="Proteomes" id="UP000462271"/>
    </source>
</evidence>
<feature type="coiled-coil region" evidence="1">
    <location>
        <begin position="146"/>
        <end position="174"/>
    </location>
</feature>
<gene>
    <name evidence="4" type="ORF">GQM13_01285</name>
    <name evidence="3" type="ORF">GQM21_15365</name>
</gene>
<feature type="compositionally biased region" description="Polar residues" evidence="2">
    <location>
        <begin position="99"/>
        <end position="111"/>
    </location>
</feature>
<feature type="compositionally biased region" description="Acidic residues" evidence="2">
    <location>
        <begin position="9"/>
        <end position="57"/>
    </location>
</feature>